<keyword evidence="2" id="KW-1133">Transmembrane helix</keyword>
<evidence type="ECO:0000256" key="1">
    <source>
        <dbReference type="SAM" id="MobiDB-lite"/>
    </source>
</evidence>
<name>A0AB39Q2W6_9ACTN</name>
<reference evidence="3" key="1">
    <citation type="submission" date="2024-07" db="EMBL/GenBank/DDBJ databases">
        <authorList>
            <person name="Yu S.T."/>
        </authorList>
    </citation>
    <scope>NUCLEOTIDE SEQUENCE</scope>
    <source>
        <strain evidence="3">R28</strain>
    </source>
</reference>
<feature type="transmembrane region" description="Helical" evidence="2">
    <location>
        <begin position="109"/>
        <end position="131"/>
    </location>
</feature>
<dbReference type="EMBL" id="CP163439">
    <property type="protein sequence ID" value="XDQ35494.1"/>
    <property type="molecule type" value="Genomic_DNA"/>
</dbReference>
<feature type="region of interest" description="Disordered" evidence="1">
    <location>
        <begin position="141"/>
        <end position="185"/>
    </location>
</feature>
<evidence type="ECO:0000313" key="3">
    <source>
        <dbReference type="EMBL" id="XDQ35494.1"/>
    </source>
</evidence>
<accession>A0AB39Q2W6</accession>
<gene>
    <name evidence="3" type="ORF">AB5J49_20325</name>
</gene>
<sequence>MSEIVVRQRRRQKSTSAKGHLADTRPGKGDAPYSAPMAYDEETGTIRDVFVVERPAGTSLSDSSSPGGISALLRDAANVLAGHAVLYPADAQLDEIRAEAREEGRQEGVANGAVIGVAATVAVAALGAVAVKAAPHIKSKLNGLRSKLNRKPEDTAETGPLQAVPEPPATKDEEPPRRDRHLRVA</sequence>
<keyword evidence="2" id="KW-0472">Membrane</keyword>
<protein>
    <submittedName>
        <fullName evidence="3">Uncharacterized protein</fullName>
    </submittedName>
</protein>
<dbReference type="AlphaFoldDB" id="A0AB39Q2W6"/>
<organism evidence="3">
    <name type="scientific">Streptomyces sp. R28</name>
    <dbReference type="NCBI Taxonomy" id="3238628"/>
    <lineage>
        <taxon>Bacteria</taxon>
        <taxon>Bacillati</taxon>
        <taxon>Actinomycetota</taxon>
        <taxon>Actinomycetes</taxon>
        <taxon>Kitasatosporales</taxon>
        <taxon>Streptomycetaceae</taxon>
        <taxon>Streptomyces</taxon>
    </lineage>
</organism>
<proteinExistence type="predicted"/>
<feature type="region of interest" description="Disordered" evidence="1">
    <location>
        <begin position="1"/>
        <end position="37"/>
    </location>
</feature>
<dbReference type="RefSeq" id="WP_320590715.1">
    <property type="nucleotide sequence ID" value="NZ_CP163439.1"/>
</dbReference>
<evidence type="ECO:0000256" key="2">
    <source>
        <dbReference type="SAM" id="Phobius"/>
    </source>
</evidence>
<keyword evidence="2" id="KW-0812">Transmembrane</keyword>